<feature type="domain" description="Glycosyl transferase family 1" evidence="2">
    <location>
        <begin position="261"/>
        <end position="418"/>
    </location>
</feature>
<proteinExistence type="predicted"/>
<dbReference type="InterPro" id="IPR050194">
    <property type="entry name" value="Glycosyltransferase_grp1"/>
</dbReference>
<dbReference type="PANTHER" id="PTHR45947">
    <property type="entry name" value="SULFOQUINOVOSYL TRANSFERASE SQD2"/>
    <property type="match status" value="1"/>
</dbReference>
<feature type="compositionally biased region" description="Polar residues" evidence="1">
    <location>
        <begin position="1"/>
        <end position="20"/>
    </location>
</feature>
<dbReference type="GO" id="GO:0016757">
    <property type="term" value="F:glycosyltransferase activity"/>
    <property type="evidence" value="ECO:0007669"/>
    <property type="project" value="InterPro"/>
</dbReference>
<dbReference type="CDD" id="cd03823">
    <property type="entry name" value="GT4_ExpE7-like"/>
    <property type="match status" value="1"/>
</dbReference>
<dbReference type="Proteomes" id="UP000297972">
    <property type="component" value="Unassembled WGS sequence"/>
</dbReference>
<accession>A0A4Z1CRT8</accession>
<dbReference type="Gene3D" id="3.40.50.2000">
    <property type="entry name" value="Glycogen Phosphorylase B"/>
    <property type="match status" value="2"/>
</dbReference>
<dbReference type="SUPFAM" id="SSF53756">
    <property type="entry name" value="UDP-Glycosyltransferase/glycogen phosphorylase"/>
    <property type="match status" value="1"/>
</dbReference>
<protein>
    <submittedName>
        <fullName evidence="4">Glycosyltransferase</fullName>
    </submittedName>
</protein>
<dbReference type="InterPro" id="IPR001296">
    <property type="entry name" value="Glyco_trans_1"/>
</dbReference>
<evidence type="ECO:0000259" key="2">
    <source>
        <dbReference type="Pfam" id="PF00534"/>
    </source>
</evidence>
<dbReference type="PANTHER" id="PTHR45947:SF13">
    <property type="entry name" value="TRANSFERASE"/>
    <property type="match status" value="1"/>
</dbReference>
<comment type="caution">
    <text evidence="4">The sequence shown here is derived from an EMBL/GenBank/DDBJ whole genome shotgun (WGS) entry which is preliminary data.</text>
</comment>
<name>A0A4Z1CRT8_9RHOB</name>
<evidence type="ECO:0000313" key="5">
    <source>
        <dbReference type="Proteomes" id="UP000297972"/>
    </source>
</evidence>
<dbReference type="Pfam" id="PF13439">
    <property type="entry name" value="Glyco_transf_4"/>
    <property type="match status" value="1"/>
</dbReference>
<evidence type="ECO:0000256" key="1">
    <source>
        <dbReference type="SAM" id="MobiDB-lite"/>
    </source>
</evidence>
<feature type="region of interest" description="Disordered" evidence="1">
    <location>
        <begin position="1"/>
        <end position="29"/>
    </location>
</feature>
<keyword evidence="5" id="KW-1185">Reference proteome</keyword>
<dbReference type="OrthoDB" id="9807414at2"/>
<dbReference type="RefSeq" id="WP_135816316.1">
    <property type="nucleotide sequence ID" value="NZ_SRPG01000015.1"/>
</dbReference>
<evidence type="ECO:0000259" key="3">
    <source>
        <dbReference type="Pfam" id="PF13439"/>
    </source>
</evidence>
<reference evidence="4 5" key="1">
    <citation type="submission" date="2019-03" db="EMBL/GenBank/DDBJ databases">
        <authorList>
            <person name="Li J."/>
        </authorList>
    </citation>
    <scope>NUCLEOTIDE SEQUENCE [LARGE SCALE GENOMIC DNA]</scope>
    <source>
        <strain evidence="4 5">3058</strain>
    </source>
</reference>
<gene>
    <name evidence="4" type="ORF">E4L95_02935</name>
</gene>
<feature type="domain" description="Glycosyltransferase subfamily 4-like N-terminal" evidence="3">
    <location>
        <begin position="52"/>
        <end position="250"/>
    </location>
</feature>
<dbReference type="AlphaFoldDB" id="A0A4Z1CRT8"/>
<dbReference type="EMBL" id="SRPG01000015">
    <property type="protein sequence ID" value="TGN68024.1"/>
    <property type="molecule type" value="Genomic_DNA"/>
</dbReference>
<keyword evidence="4" id="KW-0808">Transferase</keyword>
<dbReference type="InterPro" id="IPR028098">
    <property type="entry name" value="Glyco_trans_4-like_N"/>
</dbReference>
<organism evidence="4 5">
    <name type="scientific">Paracoccus liaowanqingii</name>
    <dbReference type="NCBI Taxonomy" id="2560053"/>
    <lineage>
        <taxon>Bacteria</taxon>
        <taxon>Pseudomonadati</taxon>
        <taxon>Pseudomonadota</taxon>
        <taxon>Alphaproteobacteria</taxon>
        <taxon>Rhodobacterales</taxon>
        <taxon>Paracoccaceae</taxon>
        <taxon>Paracoccus</taxon>
    </lineage>
</organism>
<sequence length="454" mass="50939">MTQRTSNDSNRQAKSSNNGGKLTKLNQKDGKENIPKLRIAIFSHLHPAVSKGGAEIAAYQMYKELKADPNITAWFIAGDGGKVEPPLGSQIFQPFEEDEYVCASSGYSHFQHASRSTEMPENLELLLKQLRPDVVHFHHFANFGLEFFLYVRRTLPQAKIIVTLHEFLAICNHFGQMMKRPSLSLCHSASPRDCARCFPEHSSNDFFMRELFIRRFFLLADAFISPSQFLAERYIAWGIPADKMHIVENGSPFLPEQGAPPSDQKGIVFGFFGQISKLKGVNTLLEAATLLSKRRSIRNKLRIDIHGDASNQPPALREGLDALLQEAGSIVTMRGAYDNLNVHSLMQECHAILVPSIWWENSPLVIQEAFANKRPVICSDIGGMAEKVRNGIDGFHFRAGSAHELANLIEELTVNPERLYNAKLGIVSPPTIRETVIRVREIYTMPTRNSLQTS</sequence>
<evidence type="ECO:0000313" key="4">
    <source>
        <dbReference type="EMBL" id="TGN68024.1"/>
    </source>
</evidence>
<dbReference type="Pfam" id="PF00534">
    <property type="entry name" value="Glycos_transf_1"/>
    <property type="match status" value="1"/>
</dbReference>